<organism evidence="1 2">
    <name type="scientific">Rhabditophanes sp. KR3021</name>
    <dbReference type="NCBI Taxonomy" id="114890"/>
    <lineage>
        <taxon>Eukaryota</taxon>
        <taxon>Metazoa</taxon>
        <taxon>Ecdysozoa</taxon>
        <taxon>Nematoda</taxon>
        <taxon>Chromadorea</taxon>
        <taxon>Rhabditida</taxon>
        <taxon>Tylenchina</taxon>
        <taxon>Panagrolaimomorpha</taxon>
        <taxon>Strongyloidoidea</taxon>
        <taxon>Alloionematidae</taxon>
        <taxon>Rhabditophanes</taxon>
    </lineage>
</organism>
<dbReference type="Proteomes" id="UP000095286">
    <property type="component" value="Unplaced"/>
</dbReference>
<evidence type="ECO:0000313" key="2">
    <source>
        <dbReference type="WBParaSite" id="RSKR_0000852250.1"/>
    </source>
</evidence>
<reference evidence="2" key="1">
    <citation type="submission" date="2016-11" db="UniProtKB">
        <authorList>
            <consortium name="WormBaseParasite"/>
        </authorList>
    </citation>
    <scope>IDENTIFICATION</scope>
    <source>
        <strain evidence="2">KR3021</strain>
    </source>
</reference>
<proteinExistence type="predicted"/>
<accession>A0AC35U842</accession>
<dbReference type="WBParaSite" id="RSKR_0000852250.1">
    <property type="protein sequence ID" value="RSKR_0000852250.1"/>
    <property type="gene ID" value="RSKR_0000852250"/>
</dbReference>
<protein>
    <submittedName>
        <fullName evidence="2">PEHE domain-containing protein</fullName>
    </submittedName>
</protein>
<evidence type="ECO:0000313" key="1">
    <source>
        <dbReference type="Proteomes" id="UP000095286"/>
    </source>
</evidence>
<name>A0AC35U842_9BILA</name>
<sequence>MFTNIYGKDDEESLGSKPPKSPLFPFSKPRNSSIGPKSRYVMKDRSLESINLMEMSVRNSLCIGVKPMANSCPVQSPSFKHKTCTDNMKPNLEESTANAKDDLTEKEKQIRDEFIILQIQLEYDQERMNAQRKNPSFANWLKHQDGAEVYQSYGSTTPNQSTHSHVTKKQCKGPYRIDVVEPIYNNEFNIQTPPLSKKSYLKKEVLSNILLYNFIPLLS</sequence>